<evidence type="ECO:0000313" key="3">
    <source>
        <dbReference type="Proteomes" id="UP000485880"/>
    </source>
</evidence>
<accession>A0A8B6M288</accession>
<evidence type="ECO:0000256" key="1">
    <source>
        <dbReference type="SAM" id="MobiDB-lite"/>
    </source>
</evidence>
<comment type="caution">
    <text evidence="2">The sequence shown here is derived from an EMBL/GenBank/DDBJ whole genome shotgun (WGS) entry which is preliminary data.</text>
</comment>
<evidence type="ECO:0000313" key="2">
    <source>
        <dbReference type="EMBL" id="VTZ48350.1"/>
    </source>
</evidence>
<gene>
    <name evidence="2" type="ORF">MPC4_10300</name>
</gene>
<feature type="compositionally biased region" description="Basic and acidic residues" evidence="1">
    <location>
        <begin position="1"/>
        <end position="10"/>
    </location>
</feature>
<protein>
    <submittedName>
        <fullName evidence="2">Uncharacterized protein</fullName>
    </submittedName>
</protein>
<proteinExistence type="predicted"/>
<name>A0A8B6M288_METTU</name>
<feature type="compositionally biased region" description="Gly residues" evidence="1">
    <location>
        <begin position="27"/>
        <end position="40"/>
    </location>
</feature>
<reference evidence="2 3" key="1">
    <citation type="submission" date="2019-05" db="EMBL/GenBank/DDBJ databases">
        <authorList>
            <person name="Farhan Ul Haque M."/>
        </authorList>
    </citation>
    <scope>NUCLEOTIDE SEQUENCE [LARGE SCALE GENOMIC DNA]</scope>
    <source>
        <strain evidence="2">2</strain>
    </source>
</reference>
<keyword evidence="3" id="KW-1185">Reference proteome</keyword>
<dbReference type="Proteomes" id="UP000485880">
    <property type="component" value="Unassembled WGS sequence"/>
</dbReference>
<sequence>MTGQLKKEAFELPEGDAPSEQISGILQGDGGLPGDGGRNAKGGRLRVKDKNRIYILLWSNGIDRRQRGLSGRPSRRSSSGRRASLISRHKNIHPALCFVTPSSCESAAPSLKAPFRDL</sequence>
<feature type="region of interest" description="Disordered" evidence="1">
    <location>
        <begin position="65"/>
        <end position="87"/>
    </location>
</feature>
<dbReference type="AlphaFoldDB" id="A0A8B6M288"/>
<organism evidence="2 3">
    <name type="scientific">Methylocella tundrae</name>
    <dbReference type="NCBI Taxonomy" id="227605"/>
    <lineage>
        <taxon>Bacteria</taxon>
        <taxon>Pseudomonadati</taxon>
        <taxon>Pseudomonadota</taxon>
        <taxon>Alphaproteobacteria</taxon>
        <taxon>Hyphomicrobiales</taxon>
        <taxon>Beijerinckiaceae</taxon>
        <taxon>Methylocella</taxon>
    </lineage>
</organism>
<dbReference type="EMBL" id="CABFMQ020000001">
    <property type="protein sequence ID" value="VTZ48350.1"/>
    <property type="molecule type" value="Genomic_DNA"/>
</dbReference>
<feature type="region of interest" description="Disordered" evidence="1">
    <location>
        <begin position="1"/>
        <end position="44"/>
    </location>
</feature>